<feature type="chain" id="PRO_5038871981" evidence="2">
    <location>
        <begin position="22"/>
        <end position="228"/>
    </location>
</feature>
<dbReference type="RefSeq" id="WP_092471966.1">
    <property type="nucleotide sequence ID" value="NZ_FOOX01000010.1"/>
</dbReference>
<protein>
    <submittedName>
        <fullName evidence="3">Uncharacterized protein</fullName>
    </submittedName>
</protein>
<feature type="compositionally biased region" description="Polar residues" evidence="1">
    <location>
        <begin position="213"/>
        <end position="228"/>
    </location>
</feature>
<dbReference type="EMBL" id="FOOX01000010">
    <property type="protein sequence ID" value="SFG80990.1"/>
    <property type="molecule type" value="Genomic_DNA"/>
</dbReference>
<name>A0A1I2UV99_9FIRM</name>
<keyword evidence="2" id="KW-0732">Signal</keyword>
<dbReference type="OrthoDB" id="1808722at2"/>
<dbReference type="PROSITE" id="PS51257">
    <property type="entry name" value="PROKAR_LIPOPROTEIN"/>
    <property type="match status" value="1"/>
</dbReference>
<organism evidence="3 4">
    <name type="scientific">Desulfotruncus arcticus DSM 17038</name>
    <dbReference type="NCBI Taxonomy" id="1121424"/>
    <lineage>
        <taxon>Bacteria</taxon>
        <taxon>Bacillati</taxon>
        <taxon>Bacillota</taxon>
        <taxon>Clostridia</taxon>
        <taxon>Eubacteriales</taxon>
        <taxon>Desulfallaceae</taxon>
        <taxon>Desulfotruncus</taxon>
    </lineage>
</organism>
<feature type="compositionally biased region" description="Pro residues" evidence="1">
    <location>
        <begin position="168"/>
        <end position="180"/>
    </location>
</feature>
<evidence type="ECO:0000256" key="1">
    <source>
        <dbReference type="SAM" id="MobiDB-lite"/>
    </source>
</evidence>
<feature type="signal peptide" evidence="2">
    <location>
        <begin position="1"/>
        <end position="21"/>
    </location>
</feature>
<accession>A0A1I2UV99</accession>
<gene>
    <name evidence="3" type="ORF">SAMN05660649_02759</name>
</gene>
<feature type="region of interest" description="Disordered" evidence="1">
    <location>
        <begin position="152"/>
        <end position="228"/>
    </location>
</feature>
<dbReference type="Proteomes" id="UP000199337">
    <property type="component" value="Unassembled WGS sequence"/>
</dbReference>
<sequence>MKKLFTLLTVLLALAVFGCSAQQKPAPPAQQAKLIPSESNIGFTEVDEDQVPSSVKKIIAAMSGTEEAAWAAVDNNNYIILNPEDQNETVKISEVIQRVPSQNFIWLDVKLVESDLAEDQKSDQKTDQKSQVKVYKLAKTDKAVNGVGFEYKETEEEKPEAPAQNQPAPTPAPKPTPSVTPAPAQEPVQPVKPAPEKEQPTPSEQAAPDRQQPENQAPGETNNQGTNQ</sequence>
<proteinExistence type="predicted"/>
<keyword evidence="4" id="KW-1185">Reference proteome</keyword>
<evidence type="ECO:0000313" key="3">
    <source>
        <dbReference type="EMBL" id="SFG80990.1"/>
    </source>
</evidence>
<evidence type="ECO:0000256" key="2">
    <source>
        <dbReference type="SAM" id="SignalP"/>
    </source>
</evidence>
<reference evidence="4" key="1">
    <citation type="submission" date="2016-10" db="EMBL/GenBank/DDBJ databases">
        <authorList>
            <person name="Varghese N."/>
            <person name="Submissions S."/>
        </authorList>
    </citation>
    <scope>NUCLEOTIDE SEQUENCE [LARGE SCALE GENOMIC DNA]</scope>
    <source>
        <strain evidence="4">DSM 17038</strain>
    </source>
</reference>
<dbReference type="AlphaFoldDB" id="A0A1I2UV99"/>
<evidence type="ECO:0000313" key="4">
    <source>
        <dbReference type="Proteomes" id="UP000199337"/>
    </source>
</evidence>